<dbReference type="Proteomes" id="UP000520767">
    <property type="component" value="Unassembled WGS sequence"/>
</dbReference>
<sequence>MASKQRYKVHHSTVLDAGPDAVWAELRDVLKMVKIIFSGGLGSAEWVEGGSLDRVPSRYNFTVGPDRDLFQQQVAGRDEVQRSVTYRSVAPVLCVVDYVATYHVREVTNDPHRSFLEWTRDVQVADDTQPEVVEAVLGMMAAQIDAVRDFFAPPDPSSQP</sequence>
<dbReference type="EMBL" id="JACHJQ010000002">
    <property type="protein sequence ID" value="MBB4905057.1"/>
    <property type="molecule type" value="Genomic_DNA"/>
</dbReference>
<dbReference type="InterPro" id="IPR019587">
    <property type="entry name" value="Polyketide_cyclase/dehydratase"/>
</dbReference>
<dbReference type="Pfam" id="PF10604">
    <property type="entry name" value="Polyketide_cyc2"/>
    <property type="match status" value="1"/>
</dbReference>
<dbReference type="InterPro" id="IPR023393">
    <property type="entry name" value="START-like_dom_sf"/>
</dbReference>
<organism evidence="1 2">
    <name type="scientific">Actinophytocola algeriensis</name>
    <dbReference type="NCBI Taxonomy" id="1768010"/>
    <lineage>
        <taxon>Bacteria</taxon>
        <taxon>Bacillati</taxon>
        <taxon>Actinomycetota</taxon>
        <taxon>Actinomycetes</taxon>
        <taxon>Pseudonocardiales</taxon>
        <taxon>Pseudonocardiaceae</taxon>
    </lineage>
</organism>
<comment type="caution">
    <text evidence="1">The sequence shown here is derived from an EMBL/GenBank/DDBJ whole genome shotgun (WGS) entry which is preliminary data.</text>
</comment>
<gene>
    <name evidence="1" type="ORF">FHR82_001274</name>
</gene>
<dbReference type="CDD" id="cd07821">
    <property type="entry name" value="PYR_PYL_RCAR_like"/>
    <property type="match status" value="1"/>
</dbReference>
<evidence type="ECO:0000313" key="1">
    <source>
        <dbReference type="EMBL" id="MBB4905057.1"/>
    </source>
</evidence>
<evidence type="ECO:0000313" key="2">
    <source>
        <dbReference type="Proteomes" id="UP000520767"/>
    </source>
</evidence>
<dbReference type="RefSeq" id="WP_184809355.1">
    <property type="nucleotide sequence ID" value="NZ_JACHJQ010000002.1"/>
</dbReference>
<dbReference type="SUPFAM" id="SSF55961">
    <property type="entry name" value="Bet v1-like"/>
    <property type="match status" value="1"/>
</dbReference>
<evidence type="ECO:0008006" key="3">
    <source>
        <dbReference type="Google" id="ProtNLM"/>
    </source>
</evidence>
<accession>A0A7W7Q138</accession>
<dbReference type="AlphaFoldDB" id="A0A7W7Q138"/>
<keyword evidence="2" id="KW-1185">Reference proteome</keyword>
<protein>
    <recommendedName>
        <fullName evidence="3">Polyketide cyclase/dehydrase/lipid transport protein</fullName>
    </recommendedName>
</protein>
<dbReference type="Gene3D" id="3.30.530.20">
    <property type="match status" value="1"/>
</dbReference>
<proteinExistence type="predicted"/>
<reference evidence="1 2" key="1">
    <citation type="submission" date="2020-08" db="EMBL/GenBank/DDBJ databases">
        <title>Genomic Encyclopedia of Type Strains, Phase III (KMG-III): the genomes of soil and plant-associated and newly described type strains.</title>
        <authorList>
            <person name="Whitman W."/>
        </authorList>
    </citation>
    <scope>NUCLEOTIDE SEQUENCE [LARGE SCALE GENOMIC DNA]</scope>
    <source>
        <strain evidence="1 2">CECT 8960</strain>
    </source>
</reference>
<name>A0A7W7Q138_9PSEU</name>